<dbReference type="PRINTS" id="PR01071">
    <property type="entry name" value="ACOABIOTINCC"/>
</dbReference>
<keyword evidence="11" id="KW-1185">Reference proteome</keyword>
<dbReference type="Proteomes" id="UP000295063">
    <property type="component" value="Unassembled WGS sequence"/>
</dbReference>
<dbReference type="UniPathway" id="UPA00094"/>
<sequence length="148" mass="16098">MFTIADIKEIIKLVTESPVQHFAWEQGDTKIVIDRLNESQPARITLQAAQEEINVSAPLQAQQAEQLSGLEAITASSVGTFYAAPEPGAEPFVKPGQTITANTVVCVLEAMKLFNEIEAGINGEIVEVLLKDGDFVEYGQPLFIVKPE</sequence>
<dbReference type="InterPro" id="IPR011053">
    <property type="entry name" value="Single_hybrid_motif"/>
</dbReference>
<evidence type="ECO:0000313" key="10">
    <source>
        <dbReference type="EMBL" id="TCL39467.1"/>
    </source>
</evidence>
<evidence type="ECO:0000256" key="4">
    <source>
        <dbReference type="ARBA" id="ARBA00022832"/>
    </source>
</evidence>
<dbReference type="Gene3D" id="2.40.50.100">
    <property type="match status" value="1"/>
</dbReference>
<evidence type="ECO:0000256" key="6">
    <source>
        <dbReference type="ARBA" id="ARBA00023160"/>
    </source>
</evidence>
<dbReference type="GO" id="GO:0006633">
    <property type="term" value="P:fatty acid biosynthetic process"/>
    <property type="evidence" value="ECO:0007669"/>
    <property type="project" value="UniProtKB-UniPathway"/>
</dbReference>
<dbReference type="CDD" id="cd06850">
    <property type="entry name" value="biotinyl_domain"/>
    <property type="match status" value="1"/>
</dbReference>
<accession>A0A4R1Q579</accession>
<comment type="caution">
    <text evidence="10">The sequence shown here is derived from an EMBL/GenBank/DDBJ whole genome shotgun (WGS) entry which is preliminary data.</text>
</comment>
<organism evidence="10 11">
    <name type="scientific">Anaerospora hongkongensis</name>
    <dbReference type="NCBI Taxonomy" id="244830"/>
    <lineage>
        <taxon>Bacteria</taxon>
        <taxon>Bacillati</taxon>
        <taxon>Bacillota</taxon>
        <taxon>Negativicutes</taxon>
        <taxon>Selenomonadales</taxon>
        <taxon>Sporomusaceae</taxon>
        <taxon>Anaerospora</taxon>
    </lineage>
</organism>
<dbReference type="OrthoDB" id="9811735at2"/>
<dbReference type="PROSITE" id="PS00188">
    <property type="entry name" value="BIOTIN"/>
    <property type="match status" value="1"/>
</dbReference>
<dbReference type="Pfam" id="PF00364">
    <property type="entry name" value="Biotin_lipoyl"/>
    <property type="match status" value="1"/>
</dbReference>
<gene>
    <name evidence="10" type="ORF">EV210_102383</name>
</gene>
<keyword evidence="4 8" id="KW-0276">Fatty acid metabolism</keyword>
<dbReference type="AlphaFoldDB" id="A0A4R1Q579"/>
<evidence type="ECO:0000256" key="8">
    <source>
        <dbReference type="RuleBase" id="RU364072"/>
    </source>
</evidence>
<evidence type="ECO:0000256" key="5">
    <source>
        <dbReference type="ARBA" id="ARBA00023098"/>
    </source>
</evidence>
<dbReference type="GO" id="GO:0009317">
    <property type="term" value="C:acetyl-CoA carboxylase complex"/>
    <property type="evidence" value="ECO:0007669"/>
    <property type="project" value="InterPro"/>
</dbReference>
<dbReference type="InterPro" id="IPR050709">
    <property type="entry name" value="Biotin_Carboxyl_Carrier/Decarb"/>
</dbReference>
<dbReference type="SUPFAM" id="SSF51230">
    <property type="entry name" value="Single hybrid motif"/>
    <property type="match status" value="1"/>
</dbReference>
<dbReference type="PROSITE" id="PS50968">
    <property type="entry name" value="BIOTINYL_LIPOYL"/>
    <property type="match status" value="1"/>
</dbReference>
<comment type="pathway">
    <text evidence="1 8">Lipid metabolism; fatty acid biosynthesis.</text>
</comment>
<evidence type="ECO:0000256" key="3">
    <source>
        <dbReference type="ARBA" id="ARBA00022516"/>
    </source>
</evidence>
<dbReference type="RefSeq" id="WP_132076034.1">
    <property type="nucleotide sequence ID" value="NZ_DAMAKO010000008.1"/>
</dbReference>
<keyword evidence="7 8" id="KW-0092">Biotin</keyword>
<dbReference type="InterPro" id="IPR001249">
    <property type="entry name" value="AcCoA_biotinCC"/>
</dbReference>
<evidence type="ECO:0000256" key="1">
    <source>
        <dbReference type="ARBA" id="ARBA00005194"/>
    </source>
</evidence>
<keyword evidence="3 8" id="KW-0444">Lipid biosynthesis</keyword>
<dbReference type="PANTHER" id="PTHR45266:SF3">
    <property type="entry name" value="OXALOACETATE DECARBOXYLASE ALPHA CHAIN"/>
    <property type="match status" value="1"/>
</dbReference>
<comment type="function">
    <text evidence="8">This protein is a component of the acetyl coenzyme A carboxylase complex; first, biotin carboxylase catalyzes the carboxylation of the carrier protein and then the transcarboxylase transfers the carboxyl group to form malonyl-CoA.</text>
</comment>
<evidence type="ECO:0000259" key="9">
    <source>
        <dbReference type="PROSITE" id="PS50968"/>
    </source>
</evidence>
<evidence type="ECO:0000256" key="7">
    <source>
        <dbReference type="ARBA" id="ARBA00023267"/>
    </source>
</evidence>
<name>A0A4R1Q579_9FIRM</name>
<feature type="domain" description="Lipoyl-binding" evidence="9">
    <location>
        <begin position="70"/>
        <end position="146"/>
    </location>
</feature>
<reference evidence="10 11" key="1">
    <citation type="submission" date="2019-03" db="EMBL/GenBank/DDBJ databases">
        <title>Genomic Encyclopedia of Type Strains, Phase IV (KMG-IV): sequencing the most valuable type-strain genomes for metagenomic binning, comparative biology and taxonomic classification.</title>
        <authorList>
            <person name="Goeker M."/>
        </authorList>
    </citation>
    <scope>NUCLEOTIDE SEQUENCE [LARGE SCALE GENOMIC DNA]</scope>
    <source>
        <strain evidence="10 11">DSM 15969</strain>
    </source>
</reference>
<keyword evidence="6 8" id="KW-0275">Fatty acid biosynthesis</keyword>
<dbReference type="InterPro" id="IPR001882">
    <property type="entry name" value="Biotin_BS"/>
</dbReference>
<proteinExistence type="predicted"/>
<dbReference type="NCBIfam" id="TIGR00531">
    <property type="entry name" value="BCCP"/>
    <property type="match status" value="1"/>
</dbReference>
<dbReference type="PANTHER" id="PTHR45266">
    <property type="entry name" value="OXALOACETATE DECARBOXYLASE ALPHA CHAIN"/>
    <property type="match status" value="1"/>
</dbReference>
<protein>
    <recommendedName>
        <fullName evidence="2 8">Biotin carboxyl carrier protein of acetyl-CoA carboxylase</fullName>
    </recommendedName>
</protein>
<dbReference type="GO" id="GO:0003989">
    <property type="term" value="F:acetyl-CoA carboxylase activity"/>
    <property type="evidence" value="ECO:0007669"/>
    <property type="project" value="InterPro"/>
</dbReference>
<dbReference type="InterPro" id="IPR000089">
    <property type="entry name" value="Biotin_lipoyl"/>
</dbReference>
<dbReference type="EMBL" id="SLUI01000002">
    <property type="protein sequence ID" value="TCL39467.1"/>
    <property type="molecule type" value="Genomic_DNA"/>
</dbReference>
<evidence type="ECO:0000256" key="2">
    <source>
        <dbReference type="ARBA" id="ARBA00017562"/>
    </source>
</evidence>
<keyword evidence="5 8" id="KW-0443">Lipid metabolism</keyword>
<evidence type="ECO:0000313" key="11">
    <source>
        <dbReference type="Proteomes" id="UP000295063"/>
    </source>
</evidence>